<comment type="catalytic activity">
    <reaction evidence="1">
        <text>S-ubiquitinyl-[E2 ubiquitin-conjugating enzyme]-L-cysteine + [acceptor protein]-L-lysine = [E2 ubiquitin-conjugating enzyme]-L-cysteine + N(6)-ubiquitinyl-[acceptor protein]-L-lysine.</text>
        <dbReference type="EC" id="2.3.2.27"/>
    </reaction>
</comment>
<dbReference type="AlphaFoldDB" id="A0AA88UPE3"/>
<dbReference type="GO" id="GO:0061630">
    <property type="term" value="F:ubiquitin protein ligase activity"/>
    <property type="evidence" value="ECO:0007669"/>
    <property type="project" value="UniProtKB-EC"/>
</dbReference>
<feature type="region of interest" description="Disordered" evidence="8">
    <location>
        <begin position="1"/>
        <end position="21"/>
    </location>
</feature>
<dbReference type="InterPro" id="IPR039525">
    <property type="entry name" value="RNF126-like_zinc-ribbon"/>
</dbReference>
<evidence type="ECO:0000256" key="2">
    <source>
        <dbReference type="ARBA" id="ARBA00012483"/>
    </source>
</evidence>
<keyword evidence="6" id="KW-0833">Ubl conjugation pathway</keyword>
<keyword evidence="11" id="KW-1185">Reference proteome</keyword>
<evidence type="ECO:0000256" key="4">
    <source>
        <dbReference type="ARBA" id="ARBA00022723"/>
    </source>
</evidence>
<dbReference type="EC" id="2.3.2.27" evidence="2"/>
<dbReference type="GO" id="GO:0008270">
    <property type="term" value="F:zinc ion binding"/>
    <property type="evidence" value="ECO:0007669"/>
    <property type="project" value="UniProtKB-KW"/>
</dbReference>
<keyword evidence="7" id="KW-0862">Zinc</keyword>
<sequence length="102" mass="10573">MSWDSFYGSGGGDGRGAASPSPSPQLYFCHQCNRTVSIPPLPTSSEPLCSDCHGGFLEEIDAPSPNPFLALSAENFSGGFPAPSVVETWGRGHEKGAEGGDV</sequence>
<dbReference type="Pfam" id="PF14369">
    <property type="entry name" value="Zn_ribbon_19"/>
    <property type="match status" value="1"/>
</dbReference>
<gene>
    <name evidence="10" type="ORF">RJ640_025730</name>
</gene>
<reference evidence="10" key="1">
    <citation type="submission" date="2022-12" db="EMBL/GenBank/DDBJ databases">
        <title>Draft genome assemblies for two species of Escallonia (Escalloniales).</title>
        <authorList>
            <person name="Chanderbali A."/>
            <person name="Dervinis C."/>
            <person name="Anghel I."/>
            <person name="Soltis D."/>
            <person name="Soltis P."/>
            <person name="Zapata F."/>
        </authorList>
    </citation>
    <scope>NUCLEOTIDE SEQUENCE</scope>
    <source>
        <strain evidence="10">UCBG92.1500</strain>
        <tissue evidence="10">Leaf</tissue>
    </source>
</reference>
<evidence type="ECO:0000313" key="10">
    <source>
        <dbReference type="EMBL" id="KAK2993075.1"/>
    </source>
</evidence>
<proteinExistence type="predicted"/>
<evidence type="ECO:0000313" key="11">
    <source>
        <dbReference type="Proteomes" id="UP001187471"/>
    </source>
</evidence>
<evidence type="ECO:0000256" key="1">
    <source>
        <dbReference type="ARBA" id="ARBA00000900"/>
    </source>
</evidence>
<accession>A0AA88UPE3</accession>
<evidence type="ECO:0000256" key="6">
    <source>
        <dbReference type="ARBA" id="ARBA00022786"/>
    </source>
</evidence>
<keyword evidence="3" id="KW-0808">Transferase</keyword>
<dbReference type="Proteomes" id="UP001187471">
    <property type="component" value="Unassembled WGS sequence"/>
</dbReference>
<evidence type="ECO:0000256" key="5">
    <source>
        <dbReference type="ARBA" id="ARBA00022771"/>
    </source>
</evidence>
<organism evidence="10 11">
    <name type="scientific">Escallonia rubra</name>
    <dbReference type="NCBI Taxonomy" id="112253"/>
    <lineage>
        <taxon>Eukaryota</taxon>
        <taxon>Viridiplantae</taxon>
        <taxon>Streptophyta</taxon>
        <taxon>Embryophyta</taxon>
        <taxon>Tracheophyta</taxon>
        <taxon>Spermatophyta</taxon>
        <taxon>Magnoliopsida</taxon>
        <taxon>eudicotyledons</taxon>
        <taxon>Gunneridae</taxon>
        <taxon>Pentapetalae</taxon>
        <taxon>asterids</taxon>
        <taxon>campanulids</taxon>
        <taxon>Escalloniales</taxon>
        <taxon>Escalloniaceae</taxon>
        <taxon>Escallonia</taxon>
    </lineage>
</organism>
<name>A0AA88UPE3_9ASTE</name>
<keyword evidence="4" id="KW-0479">Metal-binding</keyword>
<protein>
    <recommendedName>
        <fullName evidence="2">RING-type E3 ubiquitin transferase</fullName>
        <ecNumber evidence="2">2.3.2.27</ecNumber>
    </recommendedName>
</protein>
<feature type="domain" description="E3 ubiquitin-protein ligase RNF126-like zinc-ribbon" evidence="9">
    <location>
        <begin position="25"/>
        <end position="60"/>
    </location>
</feature>
<evidence type="ECO:0000256" key="7">
    <source>
        <dbReference type="ARBA" id="ARBA00022833"/>
    </source>
</evidence>
<evidence type="ECO:0000256" key="8">
    <source>
        <dbReference type="SAM" id="MobiDB-lite"/>
    </source>
</evidence>
<evidence type="ECO:0000256" key="3">
    <source>
        <dbReference type="ARBA" id="ARBA00022679"/>
    </source>
</evidence>
<keyword evidence="5" id="KW-0863">Zinc-finger</keyword>
<dbReference type="EMBL" id="JAVXUO010000351">
    <property type="protein sequence ID" value="KAK2993075.1"/>
    <property type="molecule type" value="Genomic_DNA"/>
</dbReference>
<comment type="caution">
    <text evidence="10">The sequence shown here is derived from an EMBL/GenBank/DDBJ whole genome shotgun (WGS) entry which is preliminary data.</text>
</comment>
<evidence type="ECO:0000259" key="9">
    <source>
        <dbReference type="Pfam" id="PF14369"/>
    </source>
</evidence>